<dbReference type="PANTHER" id="PTHR35046">
    <property type="entry name" value="ZINC KNUCKLE (CCHC-TYPE) FAMILY PROTEIN"/>
    <property type="match status" value="1"/>
</dbReference>
<feature type="domain" description="CCHC-type" evidence="3">
    <location>
        <begin position="158"/>
        <end position="171"/>
    </location>
</feature>
<dbReference type="GO" id="GO:0003964">
    <property type="term" value="F:RNA-directed DNA polymerase activity"/>
    <property type="evidence" value="ECO:0007669"/>
    <property type="project" value="UniProtKB-KW"/>
</dbReference>
<dbReference type="PANTHER" id="PTHR35046:SF23">
    <property type="entry name" value="NUCLEOTIDYLTRANSFERASE, RIBONUCLEASE H"/>
    <property type="match status" value="1"/>
</dbReference>
<keyword evidence="1" id="KW-0863">Zinc-finger</keyword>
<dbReference type="InterPro" id="IPR036875">
    <property type="entry name" value="Znf_CCHC_sf"/>
</dbReference>
<dbReference type="SUPFAM" id="SSF57756">
    <property type="entry name" value="Retrovirus zinc finger-like domains"/>
    <property type="match status" value="1"/>
</dbReference>
<reference evidence="4" key="1">
    <citation type="journal article" date="2019" name="Sci. Rep.">
        <title>Draft genome of Tanacetum cinerariifolium, the natural source of mosquito coil.</title>
        <authorList>
            <person name="Yamashiro T."/>
            <person name="Shiraishi A."/>
            <person name="Satake H."/>
            <person name="Nakayama K."/>
        </authorList>
    </citation>
    <scope>NUCLEOTIDE SEQUENCE</scope>
</reference>
<dbReference type="AlphaFoldDB" id="A0A699I8L0"/>
<protein>
    <submittedName>
        <fullName evidence="4">Reverse transcriptase domain-containing protein</fullName>
    </submittedName>
</protein>
<keyword evidence="4" id="KW-0548">Nucleotidyltransferase</keyword>
<sequence>MDDWAEIYMDSPAEEEETESNVGEDGSVNINPFCGGKPMYRDRHFSPHRNDLTVDRGNIYRDDPIRSMGLKIENPEFKEEVINEFDKLRMRYDVVKEEEQVVAWFLGVLKPEIADIASSTSHFTPPTRTVPRTAPKATTTTTSAAGNTKERVNNAPLCYKCSGIGHYARDCLNMKTLAFVPDDADSIYDIYAEPDLDELGDELVYPDRGEALVIQRLLNVVDLKSVDDNSWLRNNIFRTKCTFKRKIYDMIINGGSCENVVSTYMVEKLGMNIEDHLEPLGHYVRDCLNMKTLTFVPDDADPIYDTDAEADLDEPGDELVYPDHEEALVIQRLLNVIDSKLVDDNYPAIATRTVPRTTPKATTTTTSATGNSRKRVNNAPLCYKCSRLGHYARDYLNMKTLAFVPDDADPIYDTDAEPDLDEPSDELVYPDRQKALVIQRLLNVVDSKSVDDNSCENVVSTYMVEKLRMKIEDHPEPYQLTWLKKGTLLKFGYDMKVNGRQVSKLEMDCTSGRLCLLHSLIRQQS</sequence>
<keyword evidence="1" id="KW-0862">Zinc</keyword>
<keyword evidence="4" id="KW-0808">Transferase</keyword>
<dbReference type="SMART" id="SM00343">
    <property type="entry name" value="ZnF_C2HC"/>
    <property type="match status" value="2"/>
</dbReference>
<proteinExistence type="predicted"/>
<feature type="region of interest" description="Disordered" evidence="2">
    <location>
        <begin position="120"/>
        <end position="145"/>
    </location>
</feature>
<accession>A0A699I8L0</accession>
<dbReference type="EMBL" id="BKCJ010276030">
    <property type="protein sequence ID" value="GEZ41417.1"/>
    <property type="molecule type" value="Genomic_DNA"/>
</dbReference>
<evidence type="ECO:0000256" key="1">
    <source>
        <dbReference type="PROSITE-ProRule" id="PRU00047"/>
    </source>
</evidence>
<dbReference type="GO" id="GO:0008270">
    <property type="term" value="F:zinc ion binding"/>
    <property type="evidence" value="ECO:0007669"/>
    <property type="project" value="UniProtKB-KW"/>
</dbReference>
<feature type="compositionally biased region" description="Low complexity" evidence="2">
    <location>
        <begin position="124"/>
        <end position="145"/>
    </location>
</feature>
<name>A0A699I8L0_TANCI</name>
<evidence type="ECO:0000313" key="4">
    <source>
        <dbReference type="EMBL" id="GEZ41417.1"/>
    </source>
</evidence>
<keyword evidence="4" id="KW-0695">RNA-directed DNA polymerase</keyword>
<feature type="region of interest" description="Disordered" evidence="2">
    <location>
        <begin position="1"/>
        <end position="29"/>
    </location>
</feature>
<organism evidence="4">
    <name type="scientific">Tanacetum cinerariifolium</name>
    <name type="common">Dalmatian daisy</name>
    <name type="synonym">Chrysanthemum cinerariifolium</name>
    <dbReference type="NCBI Taxonomy" id="118510"/>
    <lineage>
        <taxon>Eukaryota</taxon>
        <taxon>Viridiplantae</taxon>
        <taxon>Streptophyta</taxon>
        <taxon>Embryophyta</taxon>
        <taxon>Tracheophyta</taxon>
        <taxon>Spermatophyta</taxon>
        <taxon>Magnoliopsida</taxon>
        <taxon>eudicotyledons</taxon>
        <taxon>Gunneridae</taxon>
        <taxon>Pentapetalae</taxon>
        <taxon>asterids</taxon>
        <taxon>campanulids</taxon>
        <taxon>Asterales</taxon>
        <taxon>Asteraceae</taxon>
        <taxon>Asteroideae</taxon>
        <taxon>Anthemideae</taxon>
        <taxon>Anthemidinae</taxon>
        <taxon>Tanacetum</taxon>
    </lineage>
</organism>
<gene>
    <name evidence="4" type="ORF">Tci_513390</name>
</gene>
<dbReference type="PROSITE" id="PS50158">
    <property type="entry name" value="ZF_CCHC"/>
    <property type="match status" value="1"/>
</dbReference>
<dbReference type="GO" id="GO:0003676">
    <property type="term" value="F:nucleic acid binding"/>
    <property type="evidence" value="ECO:0007669"/>
    <property type="project" value="InterPro"/>
</dbReference>
<keyword evidence="1" id="KW-0479">Metal-binding</keyword>
<dbReference type="Pfam" id="PF00098">
    <property type="entry name" value="zf-CCHC"/>
    <property type="match status" value="2"/>
</dbReference>
<comment type="caution">
    <text evidence="4">The sequence shown here is derived from an EMBL/GenBank/DDBJ whole genome shotgun (WGS) entry which is preliminary data.</text>
</comment>
<evidence type="ECO:0000259" key="3">
    <source>
        <dbReference type="PROSITE" id="PS50158"/>
    </source>
</evidence>
<dbReference type="InterPro" id="IPR001878">
    <property type="entry name" value="Znf_CCHC"/>
</dbReference>
<evidence type="ECO:0000256" key="2">
    <source>
        <dbReference type="SAM" id="MobiDB-lite"/>
    </source>
</evidence>